<reference evidence="12" key="2">
    <citation type="submission" date="2023-06" db="EMBL/GenBank/DDBJ databases">
        <authorList>
            <consortium name="Lawrence Berkeley National Laboratory"/>
            <person name="Haridas S."/>
            <person name="Hensen N."/>
            <person name="Bonometti L."/>
            <person name="Westerberg I."/>
            <person name="Brannstrom I.O."/>
            <person name="Guillou S."/>
            <person name="Cros-Aarteil S."/>
            <person name="Calhoun S."/>
            <person name="Kuo A."/>
            <person name="Mondo S."/>
            <person name="Pangilinan J."/>
            <person name="Riley R."/>
            <person name="LaButti K."/>
            <person name="Andreopoulos B."/>
            <person name="Lipzen A."/>
            <person name="Chen C."/>
            <person name="Yanf M."/>
            <person name="Daum C."/>
            <person name="Ng V."/>
            <person name="Clum A."/>
            <person name="Steindorff A."/>
            <person name="Ohm R."/>
            <person name="Martin F."/>
            <person name="Silar P."/>
            <person name="Natvig D."/>
            <person name="Lalanne C."/>
            <person name="Gautier V."/>
            <person name="Ament-velasquez S.L."/>
            <person name="Kruys A."/>
            <person name="Hutchinson M.I."/>
            <person name="Powell A.J."/>
            <person name="Barry K."/>
            <person name="Miller A.N."/>
            <person name="Grigoriev I.V."/>
            <person name="Debuchy R."/>
            <person name="Gladieux P."/>
            <person name="Thoren M.H."/>
            <person name="Johannesson H."/>
        </authorList>
    </citation>
    <scope>NUCLEOTIDE SEQUENCE</scope>
    <source>
        <strain evidence="12">CBS 232.78</strain>
    </source>
</reference>
<dbReference type="GO" id="GO:0006979">
    <property type="term" value="P:response to oxidative stress"/>
    <property type="evidence" value="ECO:0007669"/>
    <property type="project" value="InterPro"/>
</dbReference>
<reference evidence="12" key="1">
    <citation type="journal article" date="2023" name="Mol. Phylogenet. Evol.">
        <title>Genome-scale phylogeny and comparative genomics of the fungal order Sordariales.</title>
        <authorList>
            <person name="Hensen N."/>
            <person name="Bonometti L."/>
            <person name="Westerberg I."/>
            <person name="Brannstrom I.O."/>
            <person name="Guillou S."/>
            <person name="Cros-Aarteil S."/>
            <person name="Calhoun S."/>
            <person name="Haridas S."/>
            <person name="Kuo A."/>
            <person name="Mondo S."/>
            <person name="Pangilinan J."/>
            <person name="Riley R."/>
            <person name="LaButti K."/>
            <person name="Andreopoulos B."/>
            <person name="Lipzen A."/>
            <person name="Chen C."/>
            <person name="Yan M."/>
            <person name="Daum C."/>
            <person name="Ng V."/>
            <person name="Clum A."/>
            <person name="Steindorff A."/>
            <person name="Ohm R.A."/>
            <person name="Martin F."/>
            <person name="Silar P."/>
            <person name="Natvig D.O."/>
            <person name="Lalanne C."/>
            <person name="Gautier V."/>
            <person name="Ament-Velasquez S.L."/>
            <person name="Kruys A."/>
            <person name="Hutchinson M.I."/>
            <person name="Powell A.J."/>
            <person name="Barry K."/>
            <person name="Miller A.N."/>
            <person name="Grigoriev I.V."/>
            <person name="Debuchy R."/>
            <person name="Gladieux P."/>
            <person name="Hiltunen Thoren M."/>
            <person name="Johannesson H."/>
        </authorList>
    </citation>
    <scope>NUCLEOTIDE SEQUENCE</scope>
    <source>
        <strain evidence="12">CBS 232.78</strain>
    </source>
</reference>
<dbReference type="Pfam" id="PF01822">
    <property type="entry name" value="WSC"/>
    <property type="match status" value="4"/>
</dbReference>
<dbReference type="Gene3D" id="1.10.520.10">
    <property type="match status" value="1"/>
</dbReference>
<feature type="signal peptide" evidence="9">
    <location>
        <begin position="1"/>
        <end position="21"/>
    </location>
</feature>
<dbReference type="SUPFAM" id="SSF48113">
    <property type="entry name" value="Heme-dependent peroxidases"/>
    <property type="match status" value="1"/>
</dbReference>
<keyword evidence="6" id="KW-0325">Glycoprotein</keyword>
<dbReference type="SMART" id="SM00321">
    <property type="entry name" value="WSC"/>
    <property type="match status" value="4"/>
</dbReference>
<keyword evidence="5" id="KW-0472">Membrane</keyword>
<evidence type="ECO:0000256" key="6">
    <source>
        <dbReference type="ARBA" id="ARBA00023180"/>
    </source>
</evidence>
<evidence type="ECO:0000313" key="12">
    <source>
        <dbReference type="EMBL" id="KAK3378435.1"/>
    </source>
</evidence>
<feature type="domain" description="WSC" evidence="11">
    <location>
        <begin position="582"/>
        <end position="673"/>
    </location>
</feature>
<name>A0AAE0NCJ8_9PEZI</name>
<evidence type="ECO:0000259" key="10">
    <source>
        <dbReference type="PROSITE" id="PS50873"/>
    </source>
</evidence>
<dbReference type="GO" id="GO:0005886">
    <property type="term" value="C:plasma membrane"/>
    <property type="evidence" value="ECO:0007669"/>
    <property type="project" value="TreeGrafter"/>
</dbReference>
<evidence type="ECO:0000256" key="2">
    <source>
        <dbReference type="ARBA" id="ARBA00022692"/>
    </source>
</evidence>
<keyword evidence="4" id="KW-1133">Transmembrane helix</keyword>
<keyword evidence="3 9" id="KW-0732">Signal</keyword>
<dbReference type="InterPro" id="IPR002889">
    <property type="entry name" value="WSC_carb-bd"/>
</dbReference>
<evidence type="ECO:0000313" key="13">
    <source>
        <dbReference type="Proteomes" id="UP001285441"/>
    </source>
</evidence>
<dbReference type="InterPro" id="IPR051836">
    <property type="entry name" value="Kremen_rcpt"/>
</dbReference>
<dbReference type="PANTHER" id="PTHR24269:SF16">
    <property type="entry name" value="PROTEIN SLG1"/>
    <property type="match status" value="1"/>
</dbReference>
<dbReference type="AlphaFoldDB" id="A0AAE0NCJ8"/>
<dbReference type="PANTHER" id="PTHR24269">
    <property type="entry name" value="KREMEN PROTEIN"/>
    <property type="match status" value="1"/>
</dbReference>
<dbReference type="PROSITE" id="PS50873">
    <property type="entry name" value="PEROXIDASE_4"/>
    <property type="match status" value="1"/>
</dbReference>
<feature type="chain" id="PRO_5042062866" evidence="9">
    <location>
        <begin position="22"/>
        <end position="1067"/>
    </location>
</feature>
<dbReference type="EMBL" id="JAULSW010000006">
    <property type="protein sequence ID" value="KAK3378435.1"/>
    <property type="molecule type" value="Genomic_DNA"/>
</dbReference>
<dbReference type="InterPro" id="IPR002016">
    <property type="entry name" value="Haem_peroxidase"/>
</dbReference>
<feature type="domain" description="WSC" evidence="11">
    <location>
        <begin position="696"/>
        <end position="787"/>
    </location>
</feature>
<evidence type="ECO:0000256" key="9">
    <source>
        <dbReference type="SAM" id="SignalP"/>
    </source>
</evidence>
<dbReference type="FunFam" id="1.10.520.10:FF:000020">
    <property type="entry name" value="Peroxisomal ascorbate peroxidase"/>
    <property type="match status" value="1"/>
</dbReference>
<feature type="domain" description="Plant heme peroxidase family profile" evidence="10">
    <location>
        <begin position="123"/>
        <end position="346"/>
    </location>
</feature>
<dbReference type="GO" id="GO:0020037">
    <property type="term" value="F:heme binding"/>
    <property type="evidence" value="ECO:0007669"/>
    <property type="project" value="InterPro"/>
</dbReference>
<sequence>MKPNSPIWAGLFSLAAWTARADPTWPAATDEMEEIIYQLQGFKARLFSDAINPCTAETAGPGRVTASEWLRIAFHDMATANRFFGTGGLDGSVQFELTNGENTGPGHGTTLQWFSNFYSARSSIADLIAAGTYASVRACGGPVIPLKLGRKDAVAAGSQGVPQPQNSVITFRQQFDRMGFTPTEMIQVTACGHTLGSVHSAEFPELVPPGTGVNGQVPLDSTAAGFDNKVVTEYVAGTTKNPLVVGPSIAVGRNSDFKVFNSDANQTMNAMTSPTDFTNICRTVLQKMIEVVPAGVTLTADPIAPYAIKPIDMQLTLGAGGTTLLLTGHIRVRTTSLPGTSITNIKFTWKDRSGGSICGSGGCTVTATQLGIGNGLDDTFAFFPISATIPAATGISSFTVTLTLTDGTTQLYDNNGNSYPISDAVIYQKPQSCLLQGTGALTVTAVVRNDIAPLPVNLVVSYLVPRGNSNPVPALNNATVAMTKGEVGCAYTLFSASYTITGGLSYNARLTVNAGSGSTVYTDDFNKAGELGGTCGTFSGGGSCSGVSTSSASPTAPATLSSTISSSVSATPTLAHKPTLGGYVFANCHTEGSGVRALGGAAYAYDGMTLETCMGNCTGFDFFATEYGRECYCGNSLAASSTQAPIGDCNMVCSGNQYEYCGAGNRLELYSTTATRSTSSTPAPTGTLAIKPTVGAYAFVGCQTEATTGRALSGLTYAADAMTLESCAAFCSAYTYFGTEYGRECYCGNSLGAGSVPAPVGDCSMTCAGNPLEYCGAGNRLELYQLGSGTSSVVSSSSSVVSSSTTLVSSTRSSSSTATSTSTTSSVASSSSSVISSSSSVPTTSSTGTTSTSSTPVSTLGIKPTVSPYHFIGCWTEGTGARALDAKTYASGTAMTLESCASFCAGYKYFGTEYAAECFCGNTLHATSANATNQADCNMPCSGNPYEYCGGGNRLELYQADVVVPAPPSHPATLPGGWSFVSCVTEGSAGRALNAIGYAADTVTLESCASYCSAYSYFGTEYGRECYCGNSLTVGAVTAALGDCSMTCAGNSSEFCGAGNRLSLYHK</sequence>
<dbReference type="InterPro" id="IPR010255">
    <property type="entry name" value="Haem_peroxidase_sf"/>
</dbReference>
<organism evidence="12 13">
    <name type="scientific">Podospora didyma</name>
    <dbReference type="NCBI Taxonomy" id="330526"/>
    <lineage>
        <taxon>Eukaryota</taxon>
        <taxon>Fungi</taxon>
        <taxon>Dikarya</taxon>
        <taxon>Ascomycota</taxon>
        <taxon>Pezizomycotina</taxon>
        <taxon>Sordariomycetes</taxon>
        <taxon>Sordariomycetidae</taxon>
        <taxon>Sordariales</taxon>
        <taxon>Podosporaceae</taxon>
        <taxon>Podospora</taxon>
    </lineage>
</organism>
<keyword evidence="13" id="KW-1185">Reference proteome</keyword>
<dbReference type="GO" id="GO:0004601">
    <property type="term" value="F:peroxidase activity"/>
    <property type="evidence" value="ECO:0007669"/>
    <property type="project" value="InterPro"/>
</dbReference>
<evidence type="ECO:0000256" key="5">
    <source>
        <dbReference type="ARBA" id="ARBA00023136"/>
    </source>
</evidence>
<feature type="region of interest" description="Disordered" evidence="8">
    <location>
        <begin position="811"/>
        <end position="858"/>
    </location>
</feature>
<comment type="caution">
    <text evidence="12">The sequence shown here is derived from an EMBL/GenBank/DDBJ whole genome shotgun (WGS) entry which is preliminary data.</text>
</comment>
<keyword evidence="2" id="KW-0812">Transmembrane</keyword>
<dbReference type="PRINTS" id="PR00458">
    <property type="entry name" value="PEROXIDASE"/>
</dbReference>
<proteinExistence type="inferred from homology"/>
<evidence type="ECO:0000256" key="7">
    <source>
        <dbReference type="RuleBase" id="RU004241"/>
    </source>
</evidence>
<dbReference type="Proteomes" id="UP001285441">
    <property type="component" value="Unassembled WGS sequence"/>
</dbReference>
<evidence type="ECO:0000256" key="8">
    <source>
        <dbReference type="SAM" id="MobiDB-lite"/>
    </source>
</evidence>
<gene>
    <name evidence="12" type="ORF">B0H63DRAFT_397603</name>
</gene>
<feature type="domain" description="WSC" evidence="11">
    <location>
        <begin position="977"/>
        <end position="1067"/>
    </location>
</feature>
<comment type="subcellular location">
    <subcellularLocation>
        <location evidence="1">Membrane</location>
        <topology evidence="1">Single-pass membrane protein</topology>
    </subcellularLocation>
</comment>
<evidence type="ECO:0000259" key="11">
    <source>
        <dbReference type="PROSITE" id="PS51212"/>
    </source>
</evidence>
<evidence type="ECO:0000256" key="1">
    <source>
        <dbReference type="ARBA" id="ARBA00004167"/>
    </source>
</evidence>
<comment type="similarity">
    <text evidence="7">Belongs to the peroxidase family.</text>
</comment>
<dbReference type="Gene3D" id="1.10.420.10">
    <property type="entry name" value="Peroxidase, domain 2"/>
    <property type="match status" value="1"/>
</dbReference>
<dbReference type="Pfam" id="PF00141">
    <property type="entry name" value="peroxidase"/>
    <property type="match status" value="1"/>
</dbReference>
<accession>A0AAE0NCJ8</accession>
<protein>
    <submittedName>
        <fullName evidence="12">Uncharacterized protein</fullName>
    </submittedName>
</protein>
<dbReference type="PROSITE" id="PS51212">
    <property type="entry name" value="WSC"/>
    <property type="match status" value="4"/>
</dbReference>
<evidence type="ECO:0000256" key="4">
    <source>
        <dbReference type="ARBA" id="ARBA00022989"/>
    </source>
</evidence>
<evidence type="ECO:0000256" key="3">
    <source>
        <dbReference type="ARBA" id="ARBA00022729"/>
    </source>
</evidence>
<feature type="domain" description="WSC" evidence="11">
    <location>
        <begin position="868"/>
        <end position="961"/>
    </location>
</feature>